<protein>
    <submittedName>
        <fullName evidence="1">Class I SAM-dependent methyltransferase</fullName>
    </submittedName>
</protein>
<comment type="caution">
    <text evidence="1">The sequence shown here is derived from an EMBL/GenBank/DDBJ whole genome shotgun (WGS) entry which is preliminary data.</text>
</comment>
<dbReference type="InterPro" id="IPR029063">
    <property type="entry name" value="SAM-dependent_MTases_sf"/>
</dbReference>
<dbReference type="Proteomes" id="UP000280444">
    <property type="component" value="Unassembled WGS sequence"/>
</dbReference>
<proteinExistence type="predicted"/>
<dbReference type="CDD" id="cd02440">
    <property type="entry name" value="AdoMet_MTases"/>
    <property type="match status" value="1"/>
</dbReference>
<keyword evidence="1" id="KW-0489">Methyltransferase</keyword>
<gene>
    <name evidence="1" type="ORF">EII11_00520</name>
</gene>
<keyword evidence="1" id="KW-0808">Transferase</keyword>
<dbReference type="SUPFAM" id="SSF53335">
    <property type="entry name" value="S-adenosyl-L-methionine-dependent methyltransferases"/>
    <property type="match status" value="1"/>
</dbReference>
<evidence type="ECO:0000313" key="1">
    <source>
        <dbReference type="EMBL" id="RRC96537.1"/>
    </source>
</evidence>
<name>A0A3P1SHN3_9ACTO</name>
<dbReference type="RefSeq" id="WP_124868226.1">
    <property type="nucleotide sequence ID" value="NZ_RQZF01000001.1"/>
</dbReference>
<dbReference type="GO" id="GO:0032259">
    <property type="term" value="P:methylation"/>
    <property type="evidence" value="ECO:0007669"/>
    <property type="project" value="UniProtKB-KW"/>
</dbReference>
<dbReference type="AlphaFoldDB" id="A0A3P1SHN3"/>
<reference evidence="1 2" key="1">
    <citation type="submission" date="2018-11" db="EMBL/GenBank/DDBJ databases">
        <title>Genomes From Bacteria Associated with the Canine Oral Cavity: a Test Case for Automated Genome-Based Taxonomic Assignment.</title>
        <authorList>
            <person name="Coil D.A."/>
            <person name="Jospin G."/>
            <person name="Darling A.E."/>
            <person name="Wallis C."/>
            <person name="Davis I.J."/>
            <person name="Harris S."/>
            <person name="Eisen J.A."/>
            <person name="Holcombe L.J."/>
            <person name="O'Flynn C."/>
        </authorList>
    </citation>
    <scope>NUCLEOTIDE SEQUENCE [LARGE SCALE GENOMIC DNA]</scope>
    <source>
        <strain evidence="1 2">OH770</strain>
    </source>
</reference>
<accession>A0A3P1SHN3</accession>
<dbReference type="OrthoDB" id="8385759at2"/>
<keyword evidence="2" id="KW-1185">Reference proteome</keyword>
<dbReference type="EMBL" id="RQZF01000001">
    <property type="protein sequence ID" value="RRC96537.1"/>
    <property type="molecule type" value="Genomic_DNA"/>
</dbReference>
<dbReference type="Gene3D" id="3.40.50.150">
    <property type="entry name" value="Vaccinia Virus protein VP39"/>
    <property type="match status" value="1"/>
</dbReference>
<sequence length="285" mass="31729">MTQYEHYFLDNEANWDDRAKVHVLSEMYDVETLISERTHIEACVAIDRERLGDLTGKDIVHLQCHLGTDTLCFDRLGARRVVGLDLSGESLRLGADIAHRAGAQVEFVKANVYDAVDALGAHSDGDRFDLVYTGIGALGWLPDLAQWGQVVAGLMRPGARFFIREDHPTSLMLADEPADGLRVGYDYFNTGVLSEDEAASYTDTPDGAPEIVHQRSHWWNHPLQDIMMALINAGLVIDSFEEHEYAMWPRFGQASVKISNAQYAPPEGSPKIPLTFTLSAHKPLH</sequence>
<organism evidence="1 2">
    <name type="scientific">Schaalia canis</name>
    <dbReference type="NCBI Taxonomy" id="100469"/>
    <lineage>
        <taxon>Bacteria</taxon>
        <taxon>Bacillati</taxon>
        <taxon>Actinomycetota</taxon>
        <taxon>Actinomycetes</taxon>
        <taxon>Actinomycetales</taxon>
        <taxon>Actinomycetaceae</taxon>
        <taxon>Schaalia</taxon>
    </lineage>
</organism>
<dbReference type="GO" id="GO:0008168">
    <property type="term" value="F:methyltransferase activity"/>
    <property type="evidence" value="ECO:0007669"/>
    <property type="project" value="UniProtKB-KW"/>
</dbReference>
<evidence type="ECO:0000313" key="2">
    <source>
        <dbReference type="Proteomes" id="UP000280444"/>
    </source>
</evidence>